<feature type="domain" description="Mitochondria-eating protein C-terminal" evidence="3">
    <location>
        <begin position="136"/>
        <end position="261"/>
    </location>
</feature>
<gene>
    <name evidence="4" type="ORF">MAR_022336</name>
</gene>
<evidence type="ECO:0000256" key="2">
    <source>
        <dbReference type="SAM" id="MobiDB-lite"/>
    </source>
</evidence>
<reference evidence="4" key="1">
    <citation type="submission" date="2022-11" db="EMBL/GenBank/DDBJ databases">
        <title>Centuries of genome instability and evolution in soft-shell clam transmissible cancer (bioRxiv).</title>
        <authorList>
            <person name="Hart S.F.M."/>
            <person name="Yonemitsu M.A."/>
            <person name="Giersch R.M."/>
            <person name="Beal B.F."/>
            <person name="Arriagada G."/>
            <person name="Davis B.W."/>
            <person name="Ostrander E.A."/>
            <person name="Goff S.P."/>
            <person name="Metzger M.J."/>
        </authorList>
    </citation>
    <scope>NUCLEOTIDE SEQUENCE</scope>
    <source>
        <strain evidence="4">MELC-2E11</strain>
        <tissue evidence="4">Siphon/mantle</tissue>
    </source>
</reference>
<feature type="coiled-coil region" evidence="1">
    <location>
        <begin position="337"/>
        <end position="404"/>
    </location>
</feature>
<keyword evidence="1" id="KW-0175">Coiled coil</keyword>
<evidence type="ECO:0000259" key="3">
    <source>
        <dbReference type="Pfam" id="PF16026"/>
    </source>
</evidence>
<dbReference type="EMBL" id="CP111014">
    <property type="protein sequence ID" value="WAQ97963.1"/>
    <property type="molecule type" value="Genomic_DNA"/>
</dbReference>
<organism evidence="4 5">
    <name type="scientific">Mya arenaria</name>
    <name type="common">Soft-shell clam</name>
    <dbReference type="NCBI Taxonomy" id="6604"/>
    <lineage>
        <taxon>Eukaryota</taxon>
        <taxon>Metazoa</taxon>
        <taxon>Spiralia</taxon>
        <taxon>Lophotrochozoa</taxon>
        <taxon>Mollusca</taxon>
        <taxon>Bivalvia</taxon>
        <taxon>Autobranchia</taxon>
        <taxon>Heteroconchia</taxon>
        <taxon>Euheterodonta</taxon>
        <taxon>Imparidentia</taxon>
        <taxon>Neoheterodontei</taxon>
        <taxon>Myida</taxon>
        <taxon>Myoidea</taxon>
        <taxon>Myidae</taxon>
        <taxon>Mya</taxon>
    </lineage>
</organism>
<proteinExistence type="predicted"/>
<feature type="compositionally biased region" description="Basic and acidic residues" evidence="2">
    <location>
        <begin position="57"/>
        <end position="67"/>
    </location>
</feature>
<feature type="domain" description="Mitochondria-eating protein C-terminal" evidence="3">
    <location>
        <begin position="499"/>
        <end position="592"/>
    </location>
</feature>
<dbReference type="Pfam" id="PF16026">
    <property type="entry name" value="MIEAP"/>
    <property type="match status" value="2"/>
</dbReference>
<dbReference type="PANTHER" id="PTHR34707">
    <property type="entry name" value="VIMENTIN-TYPE INTERMEDIATE FILAMENT-ASSOCIATED COILED-COIL PROTEIN"/>
    <property type="match status" value="1"/>
</dbReference>
<feature type="region of interest" description="Disordered" evidence="2">
    <location>
        <begin position="50"/>
        <end position="74"/>
    </location>
</feature>
<evidence type="ECO:0000313" key="4">
    <source>
        <dbReference type="EMBL" id="WAQ97963.1"/>
    </source>
</evidence>
<protein>
    <recommendedName>
        <fullName evidence="3">Mitochondria-eating protein C-terminal domain-containing protein</fullName>
    </recommendedName>
</protein>
<name>A0ABY7DPF7_MYAAR</name>
<evidence type="ECO:0000313" key="5">
    <source>
        <dbReference type="Proteomes" id="UP001164746"/>
    </source>
</evidence>
<dbReference type="InterPro" id="IPR031981">
    <property type="entry name" value="MIEAP_C"/>
</dbReference>
<dbReference type="Proteomes" id="UP001164746">
    <property type="component" value="Chromosome 3"/>
</dbReference>
<keyword evidence="5" id="KW-1185">Reference proteome</keyword>
<dbReference type="PANTHER" id="PTHR34707:SF1">
    <property type="entry name" value="VIMENTIN-TYPE INTERMEDIATE FILAMENT-ASSOCIATED COILED-COIL PROTEIN"/>
    <property type="match status" value="1"/>
</dbReference>
<evidence type="ECO:0000256" key="1">
    <source>
        <dbReference type="SAM" id="Coils"/>
    </source>
</evidence>
<sequence length="596" mass="67731">MADNIDIVADVLKRLGRNQNISKNEIERAKESYSKTIAELKHFKDSYSTAMSNTSVHGEKPSEHPGDGQRNGKKQDIHALMERNAKMREELDTSKRKIQELLTRLSSLAGQKLSDSNPEITDLSDPNRPTVLKVDQFCTKAQAYLLEKLQTYIIDDIVNPTLPHPDGKGFVIFQQMHVPSIKKKCQVKASTELDKFVSKCVELLWLMEVQDPPMQLIWAEQGHRVDKDRFTFYTKRGEVVQQSIWPAVLLHKDGPLMSKGISEKMSNTTIDILADLLKRLSKKDSRIKITDEEAAMATKCYNGLIGDLKKYRDQYYESVKEGTDSQFSKNEAKASGGRGFEDEIENLKEELKKKDEEIARLQRRPGPKSSEVAVDKNRELQQKLQQKERTIQELRTRLSGIAGQKLSEGNPDITDLSDPYRPTILDVNKFCIEAERDQFVFLKESALREILQPTVKYQKESHSSPNTEEMSTLEENAANIHLKELRKALAVLSGQGYLKIFAKLQTDTIKRKTNLKKLPDGINTFIESSLKSIWLMKVQDPPVVLKWVDPGTKVQTDKFSFYTKKGKTVAQCVWPAVLLHEDGPLMSKGIVQGRGD</sequence>
<accession>A0ABY7DPF7</accession>